<dbReference type="OrthoDB" id="9810963at2"/>
<feature type="domain" description="DUF294" evidence="2">
    <location>
        <begin position="209"/>
        <end position="351"/>
    </location>
</feature>
<evidence type="ECO:0000313" key="4">
    <source>
        <dbReference type="Proteomes" id="UP000295636"/>
    </source>
</evidence>
<gene>
    <name evidence="3" type="ORF">E1757_19250</name>
</gene>
<dbReference type="RefSeq" id="WP_133231057.1">
    <property type="nucleotide sequence ID" value="NZ_SMRT01000009.1"/>
</dbReference>
<evidence type="ECO:0000259" key="2">
    <source>
        <dbReference type="Pfam" id="PF10335"/>
    </source>
</evidence>
<dbReference type="InterPro" id="IPR043519">
    <property type="entry name" value="NT_sf"/>
</dbReference>
<accession>A0A4R5KK03</accession>
<dbReference type="SUPFAM" id="SSF81301">
    <property type="entry name" value="Nucleotidyltransferase"/>
    <property type="match status" value="1"/>
</dbReference>
<feature type="domain" description="Protein-PII uridylyltransferase N-terminal" evidence="1">
    <location>
        <begin position="46"/>
        <end position="170"/>
    </location>
</feature>
<dbReference type="InterPro" id="IPR018821">
    <property type="entry name" value="DUF294_put_nucleoTrafse_sb-bd"/>
</dbReference>
<dbReference type="AlphaFoldDB" id="A0A4R5KK03"/>
<dbReference type="Proteomes" id="UP000295636">
    <property type="component" value="Unassembled WGS sequence"/>
</dbReference>
<dbReference type="Gene3D" id="3.30.460.10">
    <property type="entry name" value="Beta Polymerase, domain 2"/>
    <property type="match status" value="1"/>
</dbReference>
<dbReference type="EMBL" id="SMRT01000009">
    <property type="protein sequence ID" value="TDF95863.1"/>
    <property type="molecule type" value="Genomic_DNA"/>
</dbReference>
<keyword evidence="4" id="KW-1185">Reference proteome</keyword>
<protein>
    <recommendedName>
        <fullName evidence="5">Signal transduction protein</fullName>
    </recommendedName>
</protein>
<sequence length="359" mass="40785">MERLSLESIRSEIQKADDHEQLRRFRDQLHEEFEGRLLLSHSIEWNRELNQVHDLFISKAVELARQKVKSEGGGDAPLPFAFVLFGSGGRGEQTLWSDQDNGIIYADPDNAETEAAAPAYFERLAGSISGILLQLGYPPCTGGVICTNAKWRNSWSGYRSMLYEWLEEPHWEHVRYLLIFADIRPVYGDEALVNRLLEEMNGYVRRNPAMLQHMLQNTLHHKISLGVFGQLIRERYGEDAGGVDIKYGAYIPIVNGIRLLAVDAGLKVSSTEARINGLKEGGFVEEEIANDWLEAICIALKLRSMTPYQMEEGRYTSRGKLSSDALTKERISELKLCLRIGNELQKYVKKSVHKEMEKG</sequence>
<proteinExistence type="predicted"/>
<dbReference type="CDD" id="cd05401">
    <property type="entry name" value="NT_GlnE_GlnD_like"/>
    <property type="match status" value="1"/>
</dbReference>
<reference evidence="3 4" key="1">
    <citation type="submission" date="2019-03" db="EMBL/GenBank/DDBJ databases">
        <title>This is whole genome sequence of Paenibacillus sp MS74 strain.</title>
        <authorList>
            <person name="Trinh H.N."/>
        </authorList>
    </citation>
    <scope>NUCLEOTIDE SEQUENCE [LARGE SCALE GENOMIC DNA]</scope>
    <source>
        <strain evidence="3 4">MS74</strain>
    </source>
</reference>
<comment type="caution">
    <text evidence="3">The sequence shown here is derived from an EMBL/GenBank/DDBJ whole genome shotgun (WGS) entry which is preliminary data.</text>
</comment>
<evidence type="ECO:0000313" key="3">
    <source>
        <dbReference type="EMBL" id="TDF95863.1"/>
    </source>
</evidence>
<name>A0A4R5KK03_9BACL</name>
<organism evidence="3 4">
    <name type="scientific">Paenibacillus piri</name>
    <dbReference type="NCBI Taxonomy" id="2547395"/>
    <lineage>
        <taxon>Bacteria</taxon>
        <taxon>Bacillati</taxon>
        <taxon>Bacillota</taxon>
        <taxon>Bacilli</taxon>
        <taxon>Bacillales</taxon>
        <taxon>Paenibacillaceae</taxon>
        <taxon>Paenibacillus</taxon>
    </lineage>
</organism>
<dbReference type="Pfam" id="PF10335">
    <property type="entry name" value="DUF294_C"/>
    <property type="match status" value="1"/>
</dbReference>
<dbReference type="InterPro" id="IPR005105">
    <property type="entry name" value="GlnD_Uridyltrans_N"/>
</dbReference>
<evidence type="ECO:0000259" key="1">
    <source>
        <dbReference type="Pfam" id="PF03445"/>
    </source>
</evidence>
<dbReference type="GO" id="GO:0008773">
    <property type="term" value="F:[protein-PII] uridylyltransferase activity"/>
    <property type="evidence" value="ECO:0007669"/>
    <property type="project" value="InterPro"/>
</dbReference>
<dbReference type="Pfam" id="PF03445">
    <property type="entry name" value="DUF294"/>
    <property type="match status" value="1"/>
</dbReference>
<evidence type="ECO:0008006" key="5">
    <source>
        <dbReference type="Google" id="ProtNLM"/>
    </source>
</evidence>